<evidence type="ECO:0000256" key="5">
    <source>
        <dbReference type="ARBA" id="ARBA00022801"/>
    </source>
</evidence>
<evidence type="ECO:0000256" key="12">
    <source>
        <dbReference type="ARBA" id="ARBA00049763"/>
    </source>
</evidence>
<keyword evidence="6" id="KW-0256">Endoplasmic reticulum</keyword>
<feature type="transmembrane region" description="Helical" evidence="13">
    <location>
        <begin position="7"/>
        <end position="28"/>
    </location>
</feature>
<accession>A0AAW1V997</accession>
<evidence type="ECO:0000256" key="1">
    <source>
        <dbReference type="ARBA" id="ARBA00004477"/>
    </source>
</evidence>
<keyword evidence="7 13" id="KW-1133">Transmembrane helix</keyword>
<comment type="subcellular location">
    <subcellularLocation>
        <location evidence="1">Endoplasmic reticulum membrane</location>
        <topology evidence="1">Multi-pass membrane protein</topology>
    </subcellularLocation>
</comment>
<dbReference type="EC" id="3.4.26.1" evidence="11"/>
<evidence type="ECO:0000256" key="11">
    <source>
        <dbReference type="ARBA" id="ARBA00049729"/>
    </source>
</evidence>
<evidence type="ECO:0000256" key="8">
    <source>
        <dbReference type="ARBA" id="ARBA00023136"/>
    </source>
</evidence>
<dbReference type="GO" id="GO:0004222">
    <property type="term" value="F:metalloendopeptidase activity"/>
    <property type="evidence" value="ECO:0007669"/>
    <property type="project" value="InterPro"/>
</dbReference>
<dbReference type="PANTHER" id="PTHR13046">
    <property type="entry name" value="PROTEASE U48 CAAX PRENYL PROTEASE RCE1"/>
    <property type="match status" value="1"/>
</dbReference>
<organism evidence="15 16">
    <name type="scientific">Henosepilachna vigintioctopunctata</name>
    <dbReference type="NCBI Taxonomy" id="420089"/>
    <lineage>
        <taxon>Eukaryota</taxon>
        <taxon>Metazoa</taxon>
        <taxon>Ecdysozoa</taxon>
        <taxon>Arthropoda</taxon>
        <taxon>Hexapoda</taxon>
        <taxon>Insecta</taxon>
        <taxon>Pterygota</taxon>
        <taxon>Neoptera</taxon>
        <taxon>Endopterygota</taxon>
        <taxon>Coleoptera</taxon>
        <taxon>Polyphaga</taxon>
        <taxon>Cucujiformia</taxon>
        <taxon>Coccinelloidea</taxon>
        <taxon>Coccinellidae</taxon>
        <taxon>Epilachninae</taxon>
        <taxon>Epilachnini</taxon>
        <taxon>Henosepilachna</taxon>
    </lineage>
</organism>
<evidence type="ECO:0000256" key="4">
    <source>
        <dbReference type="ARBA" id="ARBA00022692"/>
    </source>
</evidence>
<comment type="caution">
    <text evidence="15">The sequence shown here is derived from an EMBL/GenBank/DDBJ whole genome shotgun (WGS) entry which is preliminary data.</text>
</comment>
<keyword evidence="4 13" id="KW-0812">Transmembrane</keyword>
<feature type="transmembrane region" description="Helical" evidence="13">
    <location>
        <begin position="48"/>
        <end position="66"/>
    </location>
</feature>
<evidence type="ECO:0000256" key="6">
    <source>
        <dbReference type="ARBA" id="ARBA00022824"/>
    </source>
</evidence>
<dbReference type="InterPro" id="IPR003675">
    <property type="entry name" value="Rce1/LyrA-like_dom"/>
</dbReference>
<comment type="similarity">
    <text evidence="2">Belongs to the peptidase U48 family.</text>
</comment>
<reference evidence="15 16" key="1">
    <citation type="submission" date="2023-03" db="EMBL/GenBank/DDBJ databases">
        <title>Genome insight into feeding habits of ladybird beetles.</title>
        <authorList>
            <person name="Li H.-S."/>
            <person name="Huang Y.-H."/>
            <person name="Pang H."/>
        </authorList>
    </citation>
    <scope>NUCLEOTIDE SEQUENCE [LARGE SCALE GENOMIC DNA]</scope>
    <source>
        <strain evidence="15">SYSU_2023b</strain>
        <tissue evidence="15">Whole body</tissue>
    </source>
</reference>
<feature type="transmembrane region" description="Helical" evidence="13">
    <location>
        <begin position="87"/>
        <end position="108"/>
    </location>
</feature>
<evidence type="ECO:0000313" key="16">
    <source>
        <dbReference type="Proteomes" id="UP001431783"/>
    </source>
</evidence>
<dbReference type="Proteomes" id="UP001431783">
    <property type="component" value="Unassembled WGS sequence"/>
</dbReference>
<evidence type="ECO:0000256" key="13">
    <source>
        <dbReference type="SAM" id="Phobius"/>
    </source>
</evidence>
<protein>
    <recommendedName>
        <fullName evidence="12">CAAX prenyl protease 2</fullName>
        <ecNumber evidence="11">3.4.26.1</ecNumber>
    </recommendedName>
    <alternativeName>
        <fullName evidence="9">Farnesylated proteins-converting enzyme 2</fullName>
    </alternativeName>
</protein>
<gene>
    <name evidence="15" type="ORF">WA026_019093</name>
</gene>
<keyword evidence="5" id="KW-0378">Hydrolase</keyword>
<dbReference type="AlphaFoldDB" id="A0AAW1V997"/>
<dbReference type="GO" id="GO:0071586">
    <property type="term" value="P:CAAX-box protein processing"/>
    <property type="evidence" value="ECO:0007669"/>
    <property type="project" value="InterPro"/>
</dbReference>
<evidence type="ECO:0000256" key="9">
    <source>
        <dbReference type="ARBA" id="ARBA00032607"/>
    </source>
</evidence>
<sequence>MELKCDAIFNCFISIFICIILSITYVGSLYIWRTPHHRDHPDVVKKRFISVFFMFLISPIFLYVGINKSILDKVSLRILLGLRSEGLFQAIFMPWFLTMILFLGPLAMQTCNGYLKMYAEPMYWISSFKDLLWIRNFLVAPLSEEFTFRSCMMPLLLQCFQPMTVVFTVPLFFGIAHFHHLRERMKQGFSLQSALQISLFQFFFTTLFGAYSAFIFLRTGHFISTFVVHAFCNHMGFPNVEEAFNYKGVKKVIIMLFFILGAILWIYLLYPLTEPSWYYNDYFWNITTS</sequence>
<dbReference type="InterPro" id="IPR039731">
    <property type="entry name" value="Rce1"/>
</dbReference>
<proteinExistence type="inferred from homology"/>
<dbReference type="PANTHER" id="PTHR13046:SF0">
    <property type="entry name" value="CAAX PRENYL PROTEASE 2"/>
    <property type="match status" value="1"/>
</dbReference>
<evidence type="ECO:0000256" key="2">
    <source>
        <dbReference type="ARBA" id="ARBA00006897"/>
    </source>
</evidence>
<dbReference type="GO" id="GO:0005789">
    <property type="term" value="C:endoplasmic reticulum membrane"/>
    <property type="evidence" value="ECO:0007669"/>
    <property type="project" value="UniProtKB-SubCell"/>
</dbReference>
<feature type="transmembrane region" description="Helical" evidence="13">
    <location>
        <begin position="252"/>
        <end position="270"/>
    </location>
</feature>
<comment type="catalytic activity">
    <reaction evidence="10">
        <text>Hydrolyzes the peptide bond -P2-(S-farnesyl or geranylgeranyl)C-P1'-P2'-P3'-COOH where P1' and P2' are amino acids with aliphatic sidechains and P3' is any C-terminal residue.</text>
        <dbReference type="EC" id="3.4.26.1"/>
    </reaction>
</comment>
<keyword evidence="8 13" id="KW-0472">Membrane</keyword>
<feature type="transmembrane region" description="Helical" evidence="13">
    <location>
        <begin position="197"/>
        <end position="216"/>
    </location>
</feature>
<evidence type="ECO:0000256" key="10">
    <source>
        <dbReference type="ARBA" id="ARBA00047280"/>
    </source>
</evidence>
<evidence type="ECO:0000256" key="7">
    <source>
        <dbReference type="ARBA" id="ARBA00022989"/>
    </source>
</evidence>
<evidence type="ECO:0000313" key="15">
    <source>
        <dbReference type="EMBL" id="KAK9892286.1"/>
    </source>
</evidence>
<dbReference type="Pfam" id="PF02517">
    <property type="entry name" value="Rce1-like"/>
    <property type="match status" value="1"/>
</dbReference>
<feature type="domain" description="CAAX prenyl protease 2/Lysostaphin resistance protein A-like" evidence="14">
    <location>
        <begin position="131"/>
        <end position="235"/>
    </location>
</feature>
<keyword evidence="3" id="KW-0645">Protease</keyword>
<name>A0AAW1V997_9CUCU</name>
<evidence type="ECO:0000256" key="3">
    <source>
        <dbReference type="ARBA" id="ARBA00022670"/>
    </source>
</evidence>
<feature type="transmembrane region" description="Helical" evidence="13">
    <location>
        <begin position="155"/>
        <end position="176"/>
    </location>
</feature>
<keyword evidence="16" id="KW-1185">Reference proteome</keyword>
<dbReference type="EMBL" id="JARQZJ010000133">
    <property type="protein sequence ID" value="KAK9892286.1"/>
    <property type="molecule type" value="Genomic_DNA"/>
</dbReference>
<evidence type="ECO:0000259" key="14">
    <source>
        <dbReference type="Pfam" id="PF02517"/>
    </source>
</evidence>